<name>A0A919EIV4_9GAMM</name>
<accession>A0A919EIV4</accession>
<reference evidence="2" key="1">
    <citation type="journal article" date="2014" name="Int. J. Syst. Evol. Microbiol.">
        <title>Complete genome sequence of Corynebacterium casei LMG S-19264T (=DSM 44701T), isolated from a smear-ripened cheese.</title>
        <authorList>
            <consortium name="US DOE Joint Genome Institute (JGI-PGF)"/>
            <person name="Walter F."/>
            <person name="Albersmeier A."/>
            <person name="Kalinowski J."/>
            <person name="Ruckert C."/>
        </authorList>
    </citation>
    <scope>NUCLEOTIDE SEQUENCE</scope>
    <source>
        <strain evidence="2">KCTC 42731</strain>
    </source>
</reference>
<organism evidence="2 3">
    <name type="scientific">Thalassotalea marina</name>
    <dbReference type="NCBI Taxonomy" id="1673741"/>
    <lineage>
        <taxon>Bacteria</taxon>
        <taxon>Pseudomonadati</taxon>
        <taxon>Pseudomonadota</taxon>
        <taxon>Gammaproteobacteria</taxon>
        <taxon>Alteromonadales</taxon>
        <taxon>Colwelliaceae</taxon>
        <taxon>Thalassotalea</taxon>
    </lineage>
</organism>
<feature type="transmembrane region" description="Helical" evidence="1">
    <location>
        <begin position="80"/>
        <end position="98"/>
    </location>
</feature>
<evidence type="ECO:0008006" key="4">
    <source>
        <dbReference type="Google" id="ProtNLM"/>
    </source>
</evidence>
<keyword evidence="1" id="KW-1133">Transmembrane helix</keyword>
<keyword evidence="1" id="KW-0812">Transmembrane</keyword>
<dbReference type="EMBL" id="BNCK01000002">
    <property type="protein sequence ID" value="GHF85904.1"/>
    <property type="molecule type" value="Genomic_DNA"/>
</dbReference>
<sequence>MKVSEHALREAALWAVESAEGLSEQQQHQFDQWLQLEANQLAWQRIKQVNTQLNCLSEETLASVSANSLRAGSTASRRRFLFNIAAISSGIGLSAYMAPYGLRQ</sequence>
<protein>
    <recommendedName>
        <fullName evidence="4">DUF4880 domain-containing protein</fullName>
    </recommendedName>
</protein>
<evidence type="ECO:0000313" key="3">
    <source>
        <dbReference type="Proteomes" id="UP000623842"/>
    </source>
</evidence>
<evidence type="ECO:0000256" key="1">
    <source>
        <dbReference type="SAM" id="Phobius"/>
    </source>
</evidence>
<dbReference type="Proteomes" id="UP000623842">
    <property type="component" value="Unassembled WGS sequence"/>
</dbReference>
<comment type="caution">
    <text evidence="2">The sequence shown here is derived from an EMBL/GenBank/DDBJ whole genome shotgun (WGS) entry which is preliminary data.</text>
</comment>
<dbReference type="AlphaFoldDB" id="A0A919EIV4"/>
<gene>
    <name evidence="2" type="ORF">GCM10017161_11910</name>
</gene>
<reference evidence="2" key="2">
    <citation type="submission" date="2020-09" db="EMBL/GenBank/DDBJ databases">
        <authorList>
            <person name="Sun Q."/>
            <person name="Kim S."/>
        </authorList>
    </citation>
    <scope>NUCLEOTIDE SEQUENCE</scope>
    <source>
        <strain evidence="2">KCTC 42731</strain>
    </source>
</reference>
<keyword evidence="1" id="KW-0472">Membrane</keyword>
<dbReference type="RefSeq" id="WP_189768256.1">
    <property type="nucleotide sequence ID" value="NZ_BNCK01000002.1"/>
</dbReference>
<evidence type="ECO:0000313" key="2">
    <source>
        <dbReference type="EMBL" id="GHF85904.1"/>
    </source>
</evidence>
<keyword evidence="3" id="KW-1185">Reference proteome</keyword>
<proteinExistence type="predicted"/>